<evidence type="ECO:0000313" key="3">
    <source>
        <dbReference type="Proteomes" id="UP000178449"/>
    </source>
</evidence>
<dbReference type="SUPFAM" id="SSF53383">
    <property type="entry name" value="PLP-dependent transferases"/>
    <property type="match status" value="1"/>
</dbReference>
<reference evidence="2 3" key="1">
    <citation type="journal article" date="2016" name="Nat. Commun.">
        <title>Thousands of microbial genomes shed light on interconnected biogeochemical processes in an aquifer system.</title>
        <authorList>
            <person name="Anantharaman K."/>
            <person name="Brown C.T."/>
            <person name="Hug L.A."/>
            <person name="Sharon I."/>
            <person name="Castelle C.J."/>
            <person name="Probst A.J."/>
            <person name="Thomas B.C."/>
            <person name="Singh A."/>
            <person name="Wilkins M.J."/>
            <person name="Karaoz U."/>
            <person name="Brodie E.L."/>
            <person name="Williams K.H."/>
            <person name="Hubbard S.S."/>
            <person name="Banfield J.F."/>
        </authorList>
    </citation>
    <scope>NUCLEOTIDE SEQUENCE [LARGE SCALE GENOMIC DNA]</scope>
</reference>
<dbReference type="EMBL" id="MFNE01000033">
    <property type="protein sequence ID" value="OGG94819.1"/>
    <property type="molecule type" value="Genomic_DNA"/>
</dbReference>
<dbReference type="PANTHER" id="PTHR30244">
    <property type="entry name" value="TRANSAMINASE"/>
    <property type="match status" value="1"/>
</dbReference>
<dbReference type="InterPro" id="IPR015421">
    <property type="entry name" value="PyrdxlP-dep_Trfase_major"/>
</dbReference>
<dbReference type="GO" id="GO:0030170">
    <property type="term" value="F:pyridoxal phosphate binding"/>
    <property type="evidence" value="ECO:0007669"/>
    <property type="project" value="TreeGrafter"/>
</dbReference>
<name>A0A1F6G9M8_9PROT</name>
<dbReference type="PANTHER" id="PTHR30244:SF34">
    <property type="entry name" value="DTDP-4-AMINO-4,6-DIDEOXYGALACTOSE TRANSAMINASE"/>
    <property type="match status" value="1"/>
</dbReference>
<dbReference type="Gene3D" id="3.40.640.10">
    <property type="entry name" value="Type I PLP-dependent aspartate aminotransferase-like (Major domain)"/>
    <property type="match status" value="1"/>
</dbReference>
<evidence type="ECO:0008006" key="4">
    <source>
        <dbReference type="Google" id="ProtNLM"/>
    </source>
</evidence>
<dbReference type="Proteomes" id="UP000178449">
    <property type="component" value="Unassembled WGS sequence"/>
</dbReference>
<dbReference type="AlphaFoldDB" id="A0A1F6G9M8"/>
<comment type="similarity">
    <text evidence="1">Belongs to the DegT/DnrJ/EryC1 family.</text>
</comment>
<proteinExistence type="inferred from homology"/>
<accession>A0A1F6G9M8</accession>
<evidence type="ECO:0000256" key="1">
    <source>
        <dbReference type="ARBA" id="ARBA00037999"/>
    </source>
</evidence>
<dbReference type="InterPro" id="IPR000653">
    <property type="entry name" value="DegT/StrS_aminotransferase"/>
</dbReference>
<dbReference type="GO" id="GO:0008483">
    <property type="term" value="F:transaminase activity"/>
    <property type="evidence" value="ECO:0007669"/>
    <property type="project" value="TreeGrafter"/>
</dbReference>
<gene>
    <name evidence="2" type="ORF">A2527_12785</name>
</gene>
<organism evidence="2 3">
    <name type="scientific">Candidatus Lambdaproteobacteria bacterium RIFOXYD2_FULL_50_16</name>
    <dbReference type="NCBI Taxonomy" id="1817772"/>
    <lineage>
        <taxon>Bacteria</taxon>
        <taxon>Pseudomonadati</taxon>
        <taxon>Pseudomonadota</taxon>
        <taxon>Candidatus Lambdaproteobacteria</taxon>
    </lineage>
</organism>
<dbReference type="GO" id="GO:0000271">
    <property type="term" value="P:polysaccharide biosynthetic process"/>
    <property type="evidence" value="ECO:0007669"/>
    <property type="project" value="TreeGrafter"/>
</dbReference>
<comment type="caution">
    <text evidence="2">The sequence shown here is derived from an EMBL/GenBank/DDBJ whole genome shotgun (WGS) entry which is preliminary data.</text>
</comment>
<dbReference type="STRING" id="1817772.A2527_12785"/>
<sequence length="215" mass="23511">MQDNITCEDLDMLVDFLKQDPPLRLTQASKVKAFEEAWARWVGVKHCVFVNSGASANLITMAALKYKVGEGEVIVPRLTWTSDMVSVVQAGMTPIFVDIDPRTLSLDNDQVLAAITDKTKAVFMAHAQGFNGLTQKLLDELDKRGILLIEDVCESHGATFKGKKGGAIGFASNFSSYFAHHRMWNFEEVVLAAATGCANLLCSLTSSRALIGNIR</sequence>
<dbReference type="InterPro" id="IPR015424">
    <property type="entry name" value="PyrdxlP-dep_Trfase"/>
</dbReference>
<evidence type="ECO:0000313" key="2">
    <source>
        <dbReference type="EMBL" id="OGG94819.1"/>
    </source>
</evidence>
<protein>
    <recommendedName>
        <fullName evidence="4">CDP-4-keto-6-deoxy-D-glucose-3-dehydrase</fullName>
    </recommendedName>
</protein>
<dbReference type="Pfam" id="PF01041">
    <property type="entry name" value="DegT_DnrJ_EryC1"/>
    <property type="match status" value="1"/>
</dbReference>